<evidence type="ECO:0000256" key="2">
    <source>
        <dbReference type="ARBA" id="ARBA00010897"/>
    </source>
</evidence>
<accession>A0A846ZF84</accession>
<keyword evidence="13" id="KW-0328">Glycosyltransferase</keyword>
<dbReference type="NCBIfam" id="NF009131">
    <property type="entry name" value="PRK12484.1"/>
    <property type="match status" value="1"/>
</dbReference>
<feature type="domain" description="Nicotinate/nicotinamide phosphoribosyltransferase" evidence="10">
    <location>
        <begin position="155"/>
        <end position="349"/>
    </location>
</feature>
<dbReference type="Gene3D" id="3.20.140.10">
    <property type="entry name" value="nicotinate phosphoribosyltransferase"/>
    <property type="match status" value="3"/>
</dbReference>
<dbReference type="GO" id="GO:0005829">
    <property type="term" value="C:cytosol"/>
    <property type="evidence" value="ECO:0007669"/>
    <property type="project" value="TreeGrafter"/>
</dbReference>
<evidence type="ECO:0000256" key="6">
    <source>
        <dbReference type="ARBA" id="ARBA00022642"/>
    </source>
</evidence>
<dbReference type="CDD" id="cd01570">
    <property type="entry name" value="NAPRTase_A"/>
    <property type="match status" value="1"/>
</dbReference>
<evidence type="ECO:0000259" key="11">
    <source>
        <dbReference type="Pfam" id="PF17767"/>
    </source>
</evidence>
<dbReference type="PANTHER" id="PTHR11098">
    <property type="entry name" value="NICOTINATE PHOSPHORIBOSYLTRANSFERASE"/>
    <property type="match status" value="1"/>
</dbReference>
<protein>
    <recommendedName>
        <fullName evidence="3 9">Nicotinate phosphoribosyltransferase</fullName>
        <ecNumber evidence="3 9">6.3.4.21</ecNumber>
    </recommendedName>
</protein>
<reference evidence="13 14" key="1">
    <citation type="submission" date="2020-04" db="EMBL/GenBank/DDBJ databases">
        <title>MicrobeNet Type strains.</title>
        <authorList>
            <person name="Nicholson A.C."/>
        </authorList>
    </citation>
    <scope>NUCLEOTIDE SEQUENCE [LARGE SCALE GENOMIC DNA]</scope>
    <source>
        <strain evidence="13 14">CCUG 54536</strain>
    </source>
</reference>
<dbReference type="GO" id="GO:0034355">
    <property type="term" value="P:NAD+ biosynthetic process via the salvage pathway"/>
    <property type="evidence" value="ECO:0007669"/>
    <property type="project" value="TreeGrafter"/>
</dbReference>
<evidence type="ECO:0000256" key="8">
    <source>
        <dbReference type="ARBA" id="ARBA00048668"/>
    </source>
</evidence>
<name>A0A846ZF84_9LACO</name>
<dbReference type="SUPFAM" id="SSF54675">
    <property type="entry name" value="Nicotinate/Quinolinate PRTase N-terminal domain-like"/>
    <property type="match status" value="1"/>
</dbReference>
<evidence type="ECO:0000259" key="12">
    <source>
        <dbReference type="Pfam" id="PF17956"/>
    </source>
</evidence>
<dbReference type="PANTHER" id="PTHR11098:SF1">
    <property type="entry name" value="NICOTINATE PHOSPHORIBOSYLTRANSFERASE"/>
    <property type="match status" value="1"/>
</dbReference>
<evidence type="ECO:0000256" key="5">
    <source>
        <dbReference type="ARBA" id="ARBA00022598"/>
    </source>
</evidence>
<evidence type="ECO:0000313" key="14">
    <source>
        <dbReference type="Proteomes" id="UP000590460"/>
    </source>
</evidence>
<evidence type="ECO:0000256" key="7">
    <source>
        <dbReference type="ARBA" id="ARBA00022679"/>
    </source>
</evidence>
<dbReference type="InterPro" id="IPR013785">
    <property type="entry name" value="Aldolase_TIM"/>
</dbReference>
<evidence type="ECO:0000256" key="9">
    <source>
        <dbReference type="RuleBase" id="RU365100"/>
    </source>
</evidence>
<proteinExistence type="inferred from homology"/>
<dbReference type="EMBL" id="JAAXPO010000001">
    <property type="protein sequence ID" value="NKZ17791.1"/>
    <property type="molecule type" value="Genomic_DNA"/>
</dbReference>
<comment type="PTM">
    <text evidence="9">Transiently phosphorylated on a His residue during the reaction cycle. Phosphorylation strongly increases the affinity for substrates and increases the rate of nicotinate D-ribonucleotide production. Dephosphorylation regenerates the low-affinity form of the enzyme, leading to product release.</text>
</comment>
<comment type="catalytic activity">
    <reaction evidence="8 9">
        <text>5-phospho-alpha-D-ribose 1-diphosphate + nicotinate + ATP + H2O = nicotinate beta-D-ribonucleotide + ADP + phosphate + diphosphate</text>
        <dbReference type="Rhea" id="RHEA:36163"/>
        <dbReference type="ChEBI" id="CHEBI:15377"/>
        <dbReference type="ChEBI" id="CHEBI:30616"/>
        <dbReference type="ChEBI" id="CHEBI:32544"/>
        <dbReference type="ChEBI" id="CHEBI:33019"/>
        <dbReference type="ChEBI" id="CHEBI:43474"/>
        <dbReference type="ChEBI" id="CHEBI:57502"/>
        <dbReference type="ChEBI" id="CHEBI:58017"/>
        <dbReference type="ChEBI" id="CHEBI:456216"/>
        <dbReference type="EC" id="6.3.4.21"/>
    </reaction>
</comment>
<dbReference type="FunFam" id="3.20.20.70:FF:000076">
    <property type="entry name" value="Nicotinate phosphoribosyltransferase"/>
    <property type="match status" value="1"/>
</dbReference>
<dbReference type="InterPro" id="IPR041525">
    <property type="entry name" value="N/Namide_PRibTrfase"/>
</dbReference>
<keyword evidence="6 9" id="KW-0662">Pyridine nucleotide biosynthesis</keyword>
<dbReference type="Pfam" id="PF17767">
    <property type="entry name" value="NAPRTase_N"/>
    <property type="match status" value="1"/>
</dbReference>
<evidence type="ECO:0000256" key="3">
    <source>
        <dbReference type="ARBA" id="ARBA00013236"/>
    </source>
</evidence>
<dbReference type="Pfam" id="PF17956">
    <property type="entry name" value="NAPRTase_C"/>
    <property type="match status" value="1"/>
</dbReference>
<dbReference type="Proteomes" id="UP000590460">
    <property type="component" value="Unassembled WGS sequence"/>
</dbReference>
<dbReference type="InterPro" id="IPR006405">
    <property type="entry name" value="Nic_PRibTrfase_pncB"/>
</dbReference>
<dbReference type="EC" id="6.3.4.21" evidence="3 9"/>
<comment type="similarity">
    <text evidence="2 9">Belongs to the NAPRTase family.</text>
</comment>
<dbReference type="Gene3D" id="3.20.20.70">
    <property type="entry name" value="Aldolase class I"/>
    <property type="match status" value="1"/>
</dbReference>
<comment type="function">
    <text evidence="9">Catalyzes the first step in the biosynthesis of NAD from nicotinic acid, the ATP-dependent synthesis of beta-nicotinate D-ribonucleotide from nicotinate and 5-phospho-D-ribose 1-phosphate.</text>
</comment>
<dbReference type="InterPro" id="IPR041619">
    <property type="entry name" value="NAPRTase_C"/>
</dbReference>
<dbReference type="SUPFAM" id="SSF51690">
    <property type="entry name" value="Nicotinate/Quinolinate PRTase C-terminal domain-like"/>
    <property type="match status" value="1"/>
</dbReference>
<dbReference type="NCBIfam" id="NF006695">
    <property type="entry name" value="PRK09243.1-2"/>
    <property type="match status" value="1"/>
</dbReference>
<dbReference type="RefSeq" id="WP_168675818.1">
    <property type="nucleotide sequence ID" value="NZ_BPKV01000002.1"/>
</dbReference>
<dbReference type="InterPro" id="IPR036068">
    <property type="entry name" value="Nicotinate_pribotase-like_C"/>
</dbReference>
<keyword evidence="5 9" id="KW-0436">Ligase</keyword>
<evidence type="ECO:0000259" key="10">
    <source>
        <dbReference type="Pfam" id="PF04095"/>
    </source>
</evidence>
<comment type="pathway">
    <text evidence="1 9">Cofactor biosynthesis; NAD(+) biosynthesis; nicotinate D-ribonucleotide from nicotinate: step 1/1.</text>
</comment>
<dbReference type="InterPro" id="IPR007229">
    <property type="entry name" value="Nic_PRibTrfase-Fam"/>
</dbReference>
<dbReference type="NCBIfam" id="TIGR01513">
    <property type="entry name" value="NAPRTase_put"/>
    <property type="match status" value="1"/>
</dbReference>
<keyword evidence="4" id="KW-0597">Phosphoprotein</keyword>
<dbReference type="AlphaFoldDB" id="A0A846ZF84"/>
<evidence type="ECO:0000313" key="13">
    <source>
        <dbReference type="EMBL" id="NKZ17791.1"/>
    </source>
</evidence>
<dbReference type="GO" id="GO:0004516">
    <property type="term" value="F:nicotinate phosphoribosyltransferase activity"/>
    <property type="evidence" value="ECO:0007669"/>
    <property type="project" value="UniProtKB-UniRule"/>
</dbReference>
<dbReference type="InterPro" id="IPR040727">
    <property type="entry name" value="NAPRTase_N"/>
</dbReference>
<sequence length="449" mass="49671">MIYPDDSLTLHTDLYQINMIYTYWQAGIDQQPVVFEAYFRHEPFNNGYVLFAGLAHASAFLDKLKFSTSDIDYLRSLALYPEAFLQYLAQWRLTATIRAPHEGEVMFAQEPLLQVEGPLVDAQLLETALLNMINFQTLIATKAARVRTAAGHDPLMEFGTRRAQELDAALWGTRAAFIGGFNATSNVRAGKLFGLPVAGTHAHALVQAYQDDYAAFKAYAMTHHDVVFLVDTFDTLQSGLPNAIRVAKEFGDQINFQGVRIDSGDMVVLSQKIRQALDDAGFTQAKIYASNDLDEYTITDLKARGAKIDVWGVGTKLITAFDQPALGAVYKMVQIGEKKTIKLSDDADKISTPGKKQIWRTPSGDVLALATETPIGTPLLQDIFVAGQRVYQTPTMTDIQAYATQRLASMPETVTRLQQPDTYPVTLSPALAAAKAEVIQAMQHQHLEN</sequence>
<comment type="caution">
    <text evidence="13">The sequence shown here is derived from an EMBL/GenBank/DDBJ whole genome shotgun (WGS) entry which is preliminary data.</text>
</comment>
<dbReference type="PIRSF" id="PIRSF000484">
    <property type="entry name" value="NAPRT"/>
    <property type="match status" value="1"/>
</dbReference>
<keyword evidence="7 9" id="KW-0808">Transferase</keyword>
<dbReference type="UniPathway" id="UPA00253">
    <property type="reaction ID" value="UER00457"/>
</dbReference>
<evidence type="ECO:0000256" key="4">
    <source>
        <dbReference type="ARBA" id="ARBA00022553"/>
    </source>
</evidence>
<dbReference type="Pfam" id="PF04095">
    <property type="entry name" value="NAPRTase"/>
    <property type="match status" value="1"/>
</dbReference>
<gene>
    <name evidence="13" type="primary">pncB</name>
    <name evidence="13" type="ORF">HF966_01085</name>
</gene>
<dbReference type="GO" id="GO:0047280">
    <property type="term" value="F:nicotinamide phosphoribosyltransferase activity"/>
    <property type="evidence" value="ECO:0007669"/>
    <property type="project" value="UniProtKB-ARBA"/>
</dbReference>
<evidence type="ECO:0000256" key="1">
    <source>
        <dbReference type="ARBA" id="ARBA00004952"/>
    </source>
</evidence>
<feature type="domain" description="Nicotinate phosphoribosyltransferase C-terminal" evidence="12">
    <location>
        <begin position="377"/>
        <end position="433"/>
    </location>
</feature>
<feature type="domain" description="Nicotinate phosphoribosyltransferase N-terminal" evidence="11">
    <location>
        <begin position="10"/>
        <end position="134"/>
    </location>
</feature>
<organism evidence="13 14">
    <name type="scientific">Leuconostoc holzapfelii</name>
    <dbReference type="NCBI Taxonomy" id="434464"/>
    <lineage>
        <taxon>Bacteria</taxon>
        <taxon>Bacillati</taxon>
        <taxon>Bacillota</taxon>
        <taxon>Bacilli</taxon>
        <taxon>Lactobacillales</taxon>
        <taxon>Lactobacillaceae</taxon>
        <taxon>Leuconostoc</taxon>
    </lineage>
</organism>